<feature type="region of interest" description="Disordered" evidence="1">
    <location>
        <begin position="718"/>
        <end position="739"/>
    </location>
</feature>
<evidence type="ECO:0000256" key="1">
    <source>
        <dbReference type="SAM" id="MobiDB-lite"/>
    </source>
</evidence>
<dbReference type="InParanoid" id="A0A0V0QTW1"/>
<dbReference type="Proteomes" id="UP000054937">
    <property type="component" value="Unassembled WGS sequence"/>
</dbReference>
<dbReference type="AlphaFoldDB" id="A0A0V0QTW1"/>
<proteinExistence type="predicted"/>
<evidence type="ECO:0000313" key="3">
    <source>
        <dbReference type="Proteomes" id="UP000054937"/>
    </source>
</evidence>
<sequence length="918" mass="107054">MCENIPQAFLVLDSTEKVVFKNEIFNQLFPYANDDKNEENFKQQDIKIIQNFMELKNILTLEQIIKIQQKDRQNLQQKQDFNKDFQQQQLMEKIVQTNSDSDSQIIDESIKQQIQQQNNNNNQNIQGKKQAEFNFATKKLRKVSQNQTCIFINKDQNNQQDINNTQNQQSLDDIKNNTKIKQSKPNSSIGAVTYNDYCSNEDYVINQYNSHNNEPQYKEHYNYENIYKFLLSQKEIQNSQISQEISLRDEYQNFINFHKKIPEKQNTKNNDTKQNQEKQQNNEPSIFFVKYNSSNQNEDYRVAKINIFNCNLKEKNYVCFLIIDITQSYKIYMQNIQTVGKLDLLSSLIPQIEQINGRQVDIKLIISDQIGESYSDQSLLRKILIDILNLCVQITFEGHIIIEIFKNVNEICFTIQDTSISMNGYINWEPNSQGNSFFFSILNQNKTHQITQSDFQDYLVYNDFGNNTFRTNSAQGDISHSIPKINSYQSQRHIKNSKQSIVMSKKLDQNEQTGILNNQKINSELALIMDDINNNHNNRSSNFSKSLCDLNPTSNSQNQGSLKSLNEQVNINNNNKQVLPKSNSGNNINQALKKLQKYQLNKILELDIENDENIFTKYEEKFEKNNSILNINESMINKKGNSILKQNSQFNSNLVNNFVANTNSSLEGTKLESSNNNQQVQENIENNKIQTQSQNPEAQQIQEKIKNLHEQIQQQLQYNEQTAKSGQSKIEELSQEENEQKIEESNINFDVFGDILYEDSVNPNGEFTSFSKNHQIFAKNSNDNSNINTSYSKYKGFESTAITGNKMIFSKDIEIQEEEQEDMIQKENYGEKIKQIKNTINFDNQPLQQLQQTTDQENFQQKTQEQNVYENIKDSQIRLSNYLNQNDSSLSQEQIFDQNLINIKIEADQEIESQNQAV</sequence>
<gene>
    <name evidence="2" type="ORF">PPERSA_09867</name>
</gene>
<reference evidence="2 3" key="1">
    <citation type="journal article" date="2015" name="Sci. Rep.">
        <title>Genome of the facultative scuticociliatosis pathogen Pseudocohnilembus persalinus provides insight into its virulence through horizontal gene transfer.</title>
        <authorList>
            <person name="Xiong J."/>
            <person name="Wang G."/>
            <person name="Cheng J."/>
            <person name="Tian M."/>
            <person name="Pan X."/>
            <person name="Warren A."/>
            <person name="Jiang C."/>
            <person name="Yuan D."/>
            <person name="Miao W."/>
        </authorList>
    </citation>
    <scope>NUCLEOTIDE SEQUENCE [LARGE SCALE GENOMIC DNA]</scope>
    <source>
        <strain evidence="2">36N120E</strain>
    </source>
</reference>
<protein>
    <submittedName>
        <fullName evidence="2">Uncharacterized protein</fullName>
    </submittedName>
</protein>
<evidence type="ECO:0000313" key="2">
    <source>
        <dbReference type="EMBL" id="KRX05727.1"/>
    </source>
</evidence>
<feature type="region of interest" description="Disordered" evidence="1">
    <location>
        <begin position="259"/>
        <end position="280"/>
    </location>
</feature>
<feature type="compositionally biased region" description="Basic and acidic residues" evidence="1">
    <location>
        <begin position="260"/>
        <end position="276"/>
    </location>
</feature>
<name>A0A0V0QTW1_PSEPJ</name>
<comment type="caution">
    <text evidence="2">The sequence shown here is derived from an EMBL/GenBank/DDBJ whole genome shotgun (WGS) entry which is preliminary data.</text>
</comment>
<keyword evidence="3" id="KW-1185">Reference proteome</keyword>
<accession>A0A0V0QTW1</accession>
<dbReference type="EMBL" id="LDAU01000105">
    <property type="protein sequence ID" value="KRX05727.1"/>
    <property type="molecule type" value="Genomic_DNA"/>
</dbReference>
<organism evidence="2 3">
    <name type="scientific">Pseudocohnilembus persalinus</name>
    <name type="common">Ciliate</name>
    <dbReference type="NCBI Taxonomy" id="266149"/>
    <lineage>
        <taxon>Eukaryota</taxon>
        <taxon>Sar</taxon>
        <taxon>Alveolata</taxon>
        <taxon>Ciliophora</taxon>
        <taxon>Intramacronucleata</taxon>
        <taxon>Oligohymenophorea</taxon>
        <taxon>Scuticociliatia</taxon>
        <taxon>Philasterida</taxon>
        <taxon>Pseudocohnilembidae</taxon>
        <taxon>Pseudocohnilembus</taxon>
    </lineage>
</organism>